<organism evidence="2 3">
    <name type="scientific">Aquamicrobium soli</name>
    <dbReference type="NCBI Taxonomy" id="1811518"/>
    <lineage>
        <taxon>Bacteria</taxon>
        <taxon>Pseudomonadati</taxon>
        <taxon>Pseudomonadota</taxon>
        <taxon>Alphaproteobacteria</taxon>
        <taxon>Hyphomicrobiales</taxon>
        <taxon>Phyllobacteriaceae</taxon>
        <taxon>Aquamicrobium</taxon>
    </lineage>
</organism>
<sequence>MWTYAPLVAMLGLRLASSSTANLSYLLVAAYALLGPAHAIRALTISWLFSMLSPGLAPEASAAAVGRYAVLFGAAASAMLHSGFFLGRPYMRPFTLGTLLLGLFIVAHSLLFSSMADVSVLKAISWALAMATLVSVWCILSYWQREQLSREIFWGLVLILLASLPLSVSSLGYLRNGTGFQGILNHPQAFGPTMALLCAWATARLFGEARPPWWLLGVAGASLGAIMMSEARTAGLAMVLAVGFAILLGPGFGGRSVRQMLPGLRSARIWGVLGVVLAAGVFMAPTIGKMAQNYISKSGRAQVDGLLAAYDRSRGGLINSMLDNIAEYPLTGIGFGIASEPALMVVARDPILGLPVGASIEKGVTPLMVIEELGIFGALLVAFWVFHLLRSASRSSLAPLAVCLTVLLLNMGEATLFSPGGFGLLPLILLGWAYASDASTRGIGHG</sequence>
<evidence type="ECO:0000313" key="3">
    <source>
        <dbReference type="Proteomes" id="UP001595583"/>
    </source>
</evidence>
<feature type="transmembrane region" description="Helical" evidence="1">
    <location>
        <begin position="93"/>
        <end position="111"/>
    </location>
</feature>
<feature type="transmembrane region" description="Helical" evidence="1">
    <location>
        <begin position="396"/>
        <end position="411"/>
    </location>
</feature>
<gene>
    <name evidence="2" type="ORF">ACFOHJ_03895</name>
</gene>
<keyword evidence="1" id="KW-0472">Membrane</keyword>
<accession>A0ABV7KAE3</accession>
<dbReference type="RefSeq" id="WP_378218732.1">
    <property type="nucleotide sequence ID" value="NZ_JBHRTK010000004.1"/>
</dbReference>
<keyword evidence="1" id="KW-0812">Transmembrane</keyword>
<evidence type="ECO:0008006" key="4">
    <source>
        <dbReference type="Google" id="ProtNLM"/>
    </source>
</evidence>
<evidence type="ECO:0000313" key="2">
    <source>
        <dbReference type="EMBL" id="MFC3205343.1"/>
    </source>
</evidence>
<feature type="transmembrane region" description="Helical" evidence="1">
    <location>
        <begin position="213"/>
        <end position="229"/>
    </location>
</feature>
<name>A0ABV7KAE3_9HYPH</name>
<evidence type="ECO:0000256" key="1">
    <source>
        <dbReference type="SAM" id="Phobius"/>
    </source>
</evidence>
<feature type="transmembrane region" description="Helical" evidence="1">
    <location>
        <begin position="373"/>
        <end position="389"/>
    </location>
</feature>
<feature type="transmembrane region" description="Helical" evidence="1">
    <location>
        <begin position="152"/>
        <end position="174"/>
    </location>
</feature>
<comment type="caution">
    <text evidence="2">The sequence shown here is derived from an EMBL/GenBank/DDBJ whole genome shotgun (WGS) entry which is preliminary data.</text>
</comment>
<proteinExistence type="predicted"/>
<feature type="transmembrane region" description="Helical" evidence="1">
    <location>
        <begin position="123"/>
        <end position="140"/>
    </location>
</feature>
<feature type="transmembrane region" description="Helical" evidence="1">
    <location>
        <begin position="189"/>
        <end position="206"/>
    </location>
</feature>
<feature type="transmembrane region" description="Helical" evidence="1">
    <location>
        <begin position="63"/>
        <end position="86"/>
    </location>
</feature>
<feature type="transmembrane region" description="Helical" evidence="1">
    <location>
        <begin position="269"/>
        <end position="288"/>
    </location>
</feature>
<protein>
    <recommendedName>
        <fullName evidence="4">O-antigen ligase domain-containing protein</fullName>
    </recommendedName>
</protein>
<dbReference type="Proteomes" id="UP001595583">
    <property type="component" value="Unassembled WGS sequence"/>
</dbReference>
<reference evidence="3" key="1">
    <citation type="journal article" date="2019" name="Int. J. Syst. Evol. Microbiol.">
        <title>The Global Catalogue of Microorganisms (GCM) 10K type strain sequencing project: providing services to taxonomists for standard genome sequencing and annotation.</title>
        <authorList>
            <consortium name="The Broad Institute Genomics Platform"/>
            <consortium name="The Broad Institute Genome Sequencing Center for Infectious Disease"/>
            <person name="Wu L."/>
            <person name="Ma J."/>
        </authorList>
    </citation>
    <scope>NUCLEOTIDE SEQUENCE [LARGE SCALE GENOMIC DNA]</scope>
    <source>
        <strain evidence="3">KCTC 52165</strain>
    </source>
</reference>
<feature type="transmembrane region" description="Helical" evidence="1">
    <location>
        <begin position="235"/>
        <end position="257"/>
    </location>
</feature>
<keyword evidence="3" id="KW-1185">Reference proteome</keyword>
<dbReference type="EMBL" id="JBHRTK010000004">
    <property type="protein sequence ID" value="MFC3205343.1"/>
    <property type="molecule type" value="Genomic_DNA"/>
</dbReference>
<keyword evidence="1" id="KW-1133">Transmembrane helix</keyword>